<dbReference type="Pfam" id="PF00889">
    <property type="entry name" value="EF_TS"/>
    <property type="match status" value="1"/>
</dbReference>
<dbReference type="NCBIfam" id="TIGR00116">
    <property type="entry name" value="tsf"/>
    <property type="match status" value="1"/>
</dbReference>
<dbReference type="SUPFAM" id="SSF46934">
    <property type="entry name" value="UBA-like"/>
    <property type="match status" value="1"/>
</dbReference>
<dbReference type="PROSITE" id="PS01126">
    <property type="entry name" value="EF_TS_1"/>
    <property type="match status" value="1"/>
</dbReference>
<proteinExistence type="inferred from homology"/>
<comment type="subcellular location">
    <subcellularLocation>
        <location evidence="5 7">Cytoplasm</location>
    </subcellularLocation>
</comment>
<organism evidence="9 10">
    <name type="scientific">Fodinicurvata halophila</name>
    <dbReference type="NCBI Taxonomy" id="1419723"/>
    <lineage>
        <taxon>Bacteria</taxon>
        <taxon>Pseudomonadati</taxon>
        <taxon>Pseudomonadota</taxon>
        <taxon>Alphaproteobacteria</taxon>
        <taxon>Rhodospirillales</taxon>
        <taxon>Rhodovibrionaceae</taxon>
        <taxon>Fodinicurvata</taxon>
    </lineage>
</organism>
<dbReference type="PANTHER" id="PTHR11741">
    <property type="entry name" value="ELONGATION FACTOR TS"/>
    <property type="match status" value="1"/>
</dbReference>
<feature type="region of interest" description="Involved in Mg(2+) ion dislocation from EF-Tu" evidence="5">
    <location>
        <begin position="80"/>
        <end position="83"/>
    </location>
</feature>
<dbReference type="HAMAP" id="MF_00050">
    <property type="entry name" value="EF_Ts"/>
    <property type="match status" value="1"/>
</dbReference>
<comment type="similarity">
    <text evidence="1 5 6">Belongs to the EF-Ts family.</text>
</comment>
<dbReference type="PROSITE" id="PS01127">
    <property type="entry name" value="EF_TS_2"/>
    <property type="match status" value="1"/>
</dbReference>
<comment type="caution">
    <text evidence="9">The sequence shown here is derived from an EMBL/GenBank/DDBJ whole genome shotgun (WGS) entry which is preliminary data.</text>
</comment>
<evidence type="ECO:0000256" key="2">
    <source>
        <dbReference type="ARBA" id="ARBA00016956"/>
    </source>
</evidence>
<sequence length="308" mass="32931">MAEITASLVKELREKTGAGMMDCKKALTETDGNLEEALDWLRKKGLSAAAKKAGRTAAEGLVAVVTESTRGAILEVNAETDFVSRNDQFQEYVNKVAGIVLEKGADMEALAATDYPGTGRNVADELTQLIATIGENMSLRRAEVLSVDKGVVSGYIHSPVSESLGRIGVIVALESEGDQAKLADLGKQLAMHVAAASPMALDQDSVDTAILDREREVLADQARASGKPEDIINKMVEGRLRKFYEESVLLEQTFVIDGESKVSQVLEQAEKDVGAPVKLTGFVRYQLGEGIEKQESDFASEVAAAAGN</sequence>
<feature type="domain" description="Translation elongation factor EFTs/EF1B dimerisation" evidence="8">
    <location>
        <begin position="71"/>
        <end position="289"/>
    </location>
</feature>
<dbReference type="Gene3D" id="3.30.479.20">
    <property type="entry name" value="Elongation factor Ts, dimerisation domain"/>
    <property type="match status" value="2"/>
</dbReference>
<gene>
    <name evidence="5 9" type="primary">tsf</name>
    <name evidence="9" type="ORF">ACFOW6_08095</name>
</gene>
<dbReference type="Gene3D" id="1.10.286.20">
    <property type="match status" value="1"/>
</dbReference>
<reference evidence="10" key="1">
    <citation type="journal article" date="2019" name="Int. J. Syst. Evol. Microbiol.">
        <title>The Global Catalogue of Microorganisms (GCM) 10K type strain sequencing project: providing services to taxonomists for standard genome sequencing and annotation.</title>
        <authorList>
            <consortium name="The Broad Institute Genomics Platform"/>
            <consortium name="The Broad Institute Genome Sequencing Center for Infectious Disease"/>
            <person name="Wu L."/>
            <person name="Ma J."/>
        </authorList>
    </citation>
    <scope>NUCLEOTIDE SEQUENCE [LARGE SCALE GENOMIC DNA]</scope>
    <source>
        <strain evidence="10">CECT 8472</strain>
    </source>
</reference>
<dbReference type="Gene3D" id="1.10.8.10">
    <property type="entry name" value="DNA helicase RuvA subunit, C-terminal domain"/>
    <property type="match status" value="1"/>
</dbReference>
<protein>
    <recommendedName>
        <fullName evidence="2 5">Elongation factor Ts</fullName>
        <shortName evidence="5">EF-Ts</shortName>
    </recommendedName>
</protein>
<dbReference type="SUPFAM" id="SSF54713">
    <property type="entry name" value="Elongation factor Ts (EF-Ts), dimerisation domain"/>
    <property type="match status" value="2"/>
</dbReference>
<evidence type="ECO:0000256" key="6">
    <source>
        <dbReference type="RuleBase" id="RU000642"/>
    </source>
</evidence>
<evidence type="ECO:0000256" key="4">
    <source>
        <dbReference type="ARBA" id="ARBA00022917"/>
    </source>
</evidence>
<dbReference type="RefSeq" id="WP_382421829.1">
    <property type="nucleotide sequence ID" value="NZ_JBHSCW010000003.1"/>
</dbReference>
<dbReference type="CDD" id="cd14275">
    <property type="entry name" value="UBA_EF-Ts"/>
    <property type="match status" value="1"/>
</dbReference>
<keyword evidence="4 5" id="KW-0648">Protein biosynthesis</keyword>
<evidence type="ECO:0000256" key="3">
    <source>
        <dbReference type="ARBA" id="ARBA00022768"/>
    </source>
</evidence>
<keyword evidence="3 5" id="KW-0251">Elongation factor</keyword>
<dbReference type="InterPro" id="IPR018101">
    <property type="entry name" value="Transl_elong_Ts_CS"/>
</dbReference>
<dbReference type="PANTHER" id="PTHR11741:SF0">
    <property type="entry name" value="ELONGATION FACTOR TS, MITOCHONDRIAL"/>
    <property type="match status" value="1"/>
</dbReference>
<dbReference type="InterPro" id="IPR014039">
    <property type="entry name" value="Transl_elong_EFTs/EF1B_dimer"/>
</dbReference>
<evidence type="ECO:0000313" key="9">
    <source>
        <dbReference type="EMBL" id="MFC4351499.1"/>
    </source>
</evidence>
<dbReference type="EMBL" id="JBHSCW010000003">
    <property type="protein sequence ID" value="MFC4351499.1"/>
    <property type="molecule type" value="Genomic_DNA"/>
</dbReference>
<accession>A0ABV8ULW5</accession>
<dbReference type="InterPro" id="IPR036402">
    <property type="entry name" value="EF-Ts_dimer_sf"/>
</dbReference>
<comment type="function">
    <text evidence="5 6">Associates with the EF-Tu.GDP complex and induces the exchange of GDP to GTP. It remains bound to the aminoacyl-tRNA.EF-Tu.GTP complex up to the GTP hydrolysis stage on the ribosome.</text>
</comment>
<dbReference type="GO" id="GO:0003746">
    <property type="term" value="F:translation elongation factor activity"/>
    <property type="evidence" value="ECO:0007669"/>
    <property type="project" value="UniProtKB-KW"/>
</dbReference>
<evidence type="ECO:0000313" key="10">
    <source>
        <dbReference type="Proteomes" id="UP001595799"/>
    </source>
</evidence>
<evidence type="ECO:0000256" key="7">
    <source>
        <dbReference type="RuleBase" id="RU000643"/>
    </source>
</evidence>
<evidence type="ECO:0000256" key="5">
    <source>
        <dbReference type="HAMAP-Rule" id="MF_00050"/>
    </source>
</evidence>
<name>A0ABV8ULW5_9PROT</name>
<keyword evidence="5" id="KW-0963">Cytoplasm</keyword>
<evidence type="ECO:0000259" key="8">
    <source>
        <dbReference type="Pfam" id="PF00889"/>
    </source>
</evidence>
<dbReference type="InterPro" id="IPR001816">
    <property type="entry name" value="Transl_elong_EFTs/EF1B"/>
</dbReference>
<keyword evidence="10" id="KW-1185">Reference proteome</keyword>
<dbReference type="Proteomes" id="UP001595799">
    <property type="component" value="Unassembled WGS sequence"/>
</dbReference>
<evidence type="ECO:0000256" key="1">
    <source>
        <dbReference type="ARBA" id="ARBA00005532"/>
    </source>
</evidence>
<dbReference type="InterPro" id="IPR009060">
    <property type="entry name" value="UBA-like_sf"/>
</dbReference>